<gene>
    <name evidence="3" type="ORF">L3Y34_007919</name>
</gene>
<feature type="transmembrane region" description="Helical" evidence="2">
    <location>
        <begin position="490"/>
        <end position="510"/>
    </location>
</feature>
<evidence type="ECO:0000256" key="1">
    <source>
        <dbReference type="SAM" id="MobiDB-lite"/>
    </source>
</evidence>
<dbReference type="EMBL" id="CP090895">
    <property type="protein sequence ID" value="ULT89070.1"/>
    <property type="molecule type" value="Genomic_DNA"/>
</dbReference>
<feature type="transmembrane region" description="Helical" evidence="2">
    <location>
        <begin position="453"/>
        <end position="478"/>
    </location>
</feature>
<proteinExistence type="predicted"/>
<keyword evidence="2" id="KW-0812">Transmembrane</keyword>
<dbReference type="AlphaFoldDB" id="A0AAE9A003"/>
<name>A0AAE9A003_CAEBR</name>
<protein>
    <submittedName>
        <fullName evidence="3">Uncharacterized protein</fullName>
    </submittedName>
</protein>
<accession>A0AAE9A003</accession>
<evidence type="ECO:0000313" key="3">
    <source>
        <dbReference type="EMBL" id="ULT89070.1"/>
    </source>
</evidence>
<keyword evidence="2" id="KW-1133">Transmembrane helix</keyword>
<evidence type="ECO:0000256" key="2">
    <source>
        <dbReference type="SAM" id="Phobius"/>
    </source>
</evidence>
<feature type="region of interest" description="Disordered" evidence="1">
    <location>
        <begin position="122"/>
        <end position="144"/>
    </location>
</feature>
<reference evidence="3 4" key="1">
    <citation type="submission" date="2022-02" db="EMBL/GenBank/DDBJ databases">
        <title>Chromosome-level reference genomes for two strains of Caenorhabditis briggsae: an improved platform for comparative genomics.</title>
        <authorList>
            <person name="Stevens L."/>
            <person name="Andersen E.C."/>
        </authorList>
    </citation>
    <scope>NUCLEOTIDE SEQUENCE [LARGE SCALE GENOMIC DNA]</scope>
    <source>
        <strain evidence="3">QX1410_ONT</strain>
        <tissue evidence="3">Whole-organism</tissue>
    </source>
</reference>
<organism evidence="3 4">
    <name type="scientific">Caenorhabditis briggsae</name>
    <dbReference type="NCBI Taxonomy" id="6238"/>
    <lineage>
        <taxon>Eukaryota</taxon>
        <taxon>Metazoa</taxon>
        <taxon>Ecdysozoa</taxon>
        <taxon>Nematoda</taxon>
        <taxon>Chromadorea</taxon>
        <taxon>Rhabditida</taxon>
        <taxon>Rhabditina</taxon>
        <taxon>Rhabditomorpha</taxon>
        <taxon>Rhabditoidea</taxon>
        <taxon>Rhabditidae</taxon>
        <taxon>Peloderinae</taxon>
        <taxon>Caenorhabditis</taxon>
    </lineage>
</organism>
<sequence length="566" mass="64674">MRSFNRVGETSTEKHYFKGNFLLWESKRDSELASVLTEDLTMGITGSGSAGTTTAPRGEKGGVKTRIRLKFPIMKCIYKEFMRKKEDLKVEYTQDMRIRFIESGMMILAEENQQLRELISTNSDRKRRKKKIGKRVMKVRKSEESSDYSSSKKFKSLLKNLDSSETSEDDQRVVFQYAHHPYKTLPDVLQNLNKSDCLKYCSSSEDEDKNASTRISYSTIQLERYPKFRNTKSTDVTFNDLQGICNSYKSVGSATKGGKSREKRSRSYGIESRKEEQCMIDTLTLGECLLQSGLPADDVICCTLCRLLIPTTSREEFFMRPCSCRDVFVHSKCSHLYRYQMVRQKCSSCEELFTARVPASTNLPKSNAGTSRIPVEYESECYLCFGTRTVRDGRNEELDSKIVKACRCPVTAHNECLVQFALSTRKCDYCHYRFQIATVGPQIGYFNRKTAPIYGLQVASIVFLGITLILWSSNWVVIPNHTLNVTVKNVFVALILITTTYLLISVIRTWTRKSYEIDKDTSALVRPYKTVNRIGDGSNSGASKMIEKYEELPLEEMMASYARSNV</sequence>
<keyword evidence="2" id="KW-0472">Membrane</keyword>
<dbReference type="Proteomes" id="UP000827892">
    <property type="component" value="Chromosome V"/>
</dbReference>
<evidence type="ECO:0000313" key="4">
    <source>
        <dbReference type="Proteomes" id="UP000827892"/>
    </source>
</evidence>
<feature type="compositionally biased region" description="Basic residues" evidence="1">
    <location>
        <begin position="125"/>
        <end position="139"/>
    </location>
</feature>